<dbReference type="RefSeq" id="XP_003292624.1">
    <property type="nucleotide sequence ID" value="XM_003292576.1"/>
</dbReference>
<reference evidence="4" key="1">
    <citation type="journal article" date="2011" name="Genome Biol.">
        <title>Comparative genomics of the social amoebae Dictyostelium discoideum and Dictyostelium purpureum.</title>
        <authorList>
            <consortium name="US DOE Joint Genome Institute (JGI-PGF)"/>
            <person name="Sucgang R."/>
            <person name="Kuo A."/>
            <person name="Tian X."/>
            <person name="Salerno W."/>
            <person name="Parikh A."/>
            <person name="Feasley C.L."/>
            <person name="Dalin E."/>
            <person name="Tu H."/>
            <person name="Huang E."/>
            <person name="Barry K."/>
            <person name="Lindquist E."/>
            <person name="Shapiro H."/>
            <person name="Bruce D."/>
            <person name="Schmutz J."/>
            <person name="Salamov A."/>
            <person name="Fey P."/>
            <person name="Gaudet P."/>
            <person name="Anjard C."/>
            <person name="Babu M.M."/>
            <person name="Basu S."/>
            <person name="Bushmanova Y."/>
            <person name="van der Wel H."/>
            <person name="Katoh-Kurasawa M."/>
            <person name="Dinh C."/>
            <person name="Coutinho P.M."/>
            <person name="Saito T."/>
            <person name="Elias M."/>
            <person name="Schaap P."/>
            <person name="Kay R.R."/>
            <person name="Henrissat B."/>
            <person name="Eichinger L."/>
            <person name="Rivero F."/>
            <person name="Putnam N.H."/>
            <person name="West C.M."/>
            <person name="Loomis W.F."/>
            <person name="Chisholm R.L."/>
            <person name="Shaulsky G."/>
            <person name="Strassmann J.E."/>
            <person name="Queller D.C."/>
            <person name="Kuspa A."/>
            <person name="Grigoriev I.V."/>
        </authorList>
    </citation>
    <scope>NUCLEOTIDE SEQUENCE [LARGE SCALE GENOMIC DNA]</scope>
    <source>
        <strain evidence="4">QSDP1</strain>
    </source>
</reference>
<dbReference type="VEuPathDB" id="AmoebaDB:DICPUDRAFT_157360"/>
<dbReference type="OMA" id="QFKTYDP"/>
<keyword evidence="4" id="KW-1185">Reference proteome</keyword>
<name>F0ZYX9_DICPU</name>
<keyword evidence="1" id="KW-0472">Membrane</keyword>
<dbReference type="PANTHER" id="PTHR35035">
    <property type="entry name" value="DISCOIDIN-INDUCING COMPLEX SUBUNIT B"/>
    <property type="match status" value="1"/>
</dbReference>
<organism evidence="3 4">
    <name type="scientific">Dictyostelium purpureum</name>
    <name type="common">Slime mold</name>
    <dbReference type="NCBI Taxonomy" id="5786"/>
    <lineage>
        <taxon>Eukaryota</taxon>
        <taxon>Amoebozoa</taxon>
        <taxon>Evosea</taxon>
        <taxon>Eumycetozoa</taxon>
        <taxon>Dictyostelia</taxon>
        <taxon>Dictyosteliales</taxon>
        <taxon>Dictyosteliaceae</taxon>
        <taxon>Dictyostelium</taxon>
    </lineage>
</organism>
<keyword evidence="1" id="KW-0812">Transmembrane</keyword>
<accession>F0ZYX9</accession>
<dbReference type="PANTHER" id="PTHR35035:SF2">
    <property type="match status" value="1"/>
</dbReference>
<dbReference type="InParanoid" id="F0ZYX9"/>
<feature type="transmembrane region" description="Helical" evidence="1">
    <location>
        <begin position="848"/>
        <end position="871"/>
    </location>
</feature>
<dbReference type="EMBL" id="GL871295">
    <property type="protein sequence ID" value="EGC30858.1"/>
    <property type="molecule type" value="Genomic_DNA"/>
</dbReference>
<evidence type="ECO:0000256" key="2">
    <source>
        <dbReference type="SAM" id="SignalP"/>
    </source>
</evidence>
<dbReference type="KEGG" id="dpp:DICPUDRAFT_157360"/>
<gene>
    <name evidence="3" type="ORF">DICPUDRAFT_157360</name>
</gene>
<feature type="signal peptide" evidence="2">
    <location>
        <begin position="1"/>
        <end position="20"/>
    </location>
</feature>
<dbReference type="GeneID" id="10508576"/>
<dbReference type="FunCoup" id="F0ZYX9">
    <property type="interactions" value="398"/>
</dbReference>
<evidence type="ECO:0000313" key="3">
    <source>
        <dbReference type="EMBL" id="EGC30858.1"/>
    </source>
</evidence>
<dbReference type="AlphaFoldDB" id="F0ZYX9"/>
<dbReference type="Proteomes" id="UP000001064">
    <property type="component" value="Unassembled WGS sequence"/>
</dbReference>
<dbReference type="InterPro" id="IPR053370">
    <property type="entry name" value="QS_Complex_Regulator"/>
</dbReference>
<keyword evidence="1" id="KW-1133">Transmembrane helix</keyword>
<sequence length="891" mass="98009">MNKLLKFLFIFIFSLNNVTSQSIPLFTQIYGYFDQGNSWSFDPSGVSEVGISNPNGVCIARYPINKETIHVGFFISDANITFVIQGAVSLSKELIVNKNCTTHFDNQSDDDGTEILKINLMEEDSVVLNTGRMSGKKTHISNKGVVRNNGDMRVSDIQNIKGQFYSSSSSYTQLNGFLNNNGYSYFSGTVNFNNNSLDGQVLLKTTSETIFKDSLTTINMQNIIVTAESSLNIQSSALSSIPFNSDSKCSMKVTDSSWVLISNNSNLDFTNTTLSLTDSAKLNISNSKMYSDSNIKMKSYTTLGIKDSGLLSSNNFLASGYSTVNLDQNSVLESKNLILFDNSKMHLDSSIIDIGIKSDGSYDSSDEIIDLPDKSKILAALANSSSITAQNSSTLIISGAFGIVNNASIFMEGSSMSISKSFRSFDKTSINGTNSKIEIKDQFDINDESSFLFKGSSLDITGSFSINSNKINIQREFFDSNIKIDGKLYNIGKLSFEKSKVNLNKNFTSIGQIKSNQTNYSILLGQFNLYGFYDGIGDTINLLSGQMNIAKLSSFNCENCQIDSNGSIKQFKSSKLKLFSSSFTNRKGNVEMDGDFSLDAKSKLTNAGEFILQSDIVLNDNRQQENDTLDTLVLNQGNFTIKGENTTNVFVDFENRGSLVLQQNSIFKKINQYDGNISLSNQVDIQSNQTIELNGGSLFGNGSVTAESLNNKNATLGSKEFFYQLNINGNYTQGENGKMIVTIDSTNKISLVNISGSAIINGTLIVRMNKNMVENSSNYNKSMIIMHTNEMQGGYSSIQFKTYDPETGEEQDDNNDCNNYQVQSSKTSFSVLLNGNSCKKDGLTTPQIIGIAVGGFVFVAIGVMVASYFVFTKYRYSENSIKLKKIISKFK</sequence>
<feature type="chain" id="PRO_5003265503" evidence="2">
    <location>
        <begin position="21"/>
        <end position="891"/>
    </location>
</feature>
<proteinExistence type="predicted"/>
<evidence type="ECO:0000313" key="4">
    <source>
        <dbReference type="Proteomes" id="UP000001064"/>
    </source>
</evidence>
<keyword evidence="2" id="KW-0732">Signal</keyword>
<dbReference type="eggNOG" id="ENOG502RC37">
    <property type="taxonomic scope" value="Eukaryota"/>
</dbReference>
<dbReference type="OrthoDB" id="21578at2759"/>
<protein>
    <submittedName>
        <fullName evidence="3">Uncharacterized protein</fullName>
    </submittedName>
</protein>
<evidence type="ECO:0000256" key="1">
    <source>
        <dbReference type="SAM" id="Phobius"/>
    </source>
</evidence>